<dbReference type="EMBL" id="FUXB01000012">
    <property type="protein sequence ID" value="SKA11326.1"/>
    <property type="molecule type" value="Genomic_DNA"/>
</dbReference>
<keyword evidence="1" id="KW-0805">Transcription regulation</keyword>
<dbReference type="NCBIfam" id="NF007860">
    <property type="entry name" value="PRK10572.1"/>
    <property type="match status" value="1"/>
</dbReference>
<evidence type="ECO:0000259" key="5">
    <source>
        <dbReference type="PROSITE" id="PS01124"/>
    </source>
</evidence>
<evidence type="ECO:0000256" key="3">
    <source>
        <dbReference type="ARBA" id="ARBA00023159"/>
    </source>
</evidence>
<keyword evidence="3" id="KW-0010">Activator</keyword>
<name>A0A1T4R682_VIBCI</name>
<feature type="domain" description="HTH araC/xylS-type" evidence="5">
    <location>
        <begin position="204"/>
        <end position="302"/>
    </location>
</feature>
<gene>
    <name evidence="6" type="ORF">SAMN02745782_02446</name>
</gene>
<dbReference type="GeneID" id="70582383"/>
<dbReference type="PRINTS" id="PR00032">
    <property type="entry name" value="HTHARAC"/>
</dbReference>
<evidence type="ECO:0000256" key="1">
    <source>
        <dbReference type="ARBA" id="ARBA00023015"/>
    </source>
</evidence>
<dbReference type="STRING" id="1123491.SAMN02745782_02446"/>
<dbReference type="SMART" id="SM00342">
    <property type="entry name" value="HTH_ARAC"/>
    <property type="match status" value="1"/>
</dbReference>
<dbReference type="InterPro" id="IPR003313">
    <property type="entry name" value="AraC-bd"/>
</dbReference>
<dbReference type="PANTHER" id="PTHR43280:SF25">
    <property type="entry name" value="ARABINOSE OPERON REGULATORY PROTEIN"/>
    <property type="match status" value="1"/>
</dbReference>
<dbReference type="InterPro" id="IPR020449">
    <property type="entry name" value="Tscrpt_reg_AraC-type_HTH"/>
</dbReference>
<evidence type="ECO:0000313" key="6">
    <source>
        <dbReference type="EMBL" id="SKA11326.1"/>
    </source>
</evidence>
<dbReference type="Gene3D" id="1.10.10.60">
    <property type="entry name" value="Homeodomain-like"/>
    <property type="match status" value="2"/>
</dbReference>
<evidence type="ECO:0000256" key="2">
    <source>
        <dbReference type="ARBA" id="ARBA00023125"/>
    </source>
</evidence>
<dbReference type="InterPro" id="IPR009057">
    <property type="entry name" value="Homeodomain-like_sf"/>
</dbReference>
<evidence type="ECO:0000256" key="4">
    <source>
        <dbReference type="ARBA" id="ARBA00023163"/>
    </source>
</evidence>
<dbReference type="Proteomes" id="UP000190834">
    <property type="component" value="Unassembled WGS sequence"/>
</dbReference>
<dbReference type="Pfam" id="PF12833">
    <property type="entry name" value="HTH_18"/>
    <property type="match status" value="1"/>
</dbReference>
<dbReference type="Pfam" id="PF02311">
    <property type="entry name" value="AraC_binding"/>
    <property type="match status" value="1"/>
</dbReference>
<keyword evidence="2" id="KW-0238">DNA-binding</keyword>
<dbReference type="PANTHER" id="PTHR43280">
    <property type="entry name" value="ARAC-FAMILY TRANSCRIPTIONAL REGULATOR"/>
    <property type="match status" value="1"/>
</dbReference>
<dbReference type="AlphaFoldDB" id="A0A1T4R682"/>
<evidence type="ECO:0000313" key="7">
    <source>
        <dbReference type="Proteomes" id="UP000190834"/>
    </source>
</evidence>
<dbReference type="PROSITE" id="PS01124">
    <property type="entry name" value="HTH_ARAC_FAMILY_2"/>
    <property type="match status" value="1"/>
</dbReference>
<dbReference type="InterPro" id="IPR018060">
    <property type="entry name" value="HTH_AraC"/>
</dbReference>
<sequence length="304" mass="35297">MNSKIAILSGSPYTNAREKLVNCWSMQNTDPLKPGYNFDAHLVAGLTPIIEGDELDYTIDRPHGMKGYIINITSKGEGTIFSGEQMFHVKPGDLLLFPPSAAHFYHRKTDSASWFHRWVYFRPRAFWNDWLSWQEERNGVYLTRGLDSQIVEHIENLFVDIEYTAKSDLPYRDDLAINLLEQLLIRCKTVQPDVVSKPLDPRIIQAINYMTQNLNQDFTLEEIAAHTCLSPSRLGHLFREQMKMTITQWRDDQRISRAKQLLVTTHYSVNHIGRIVGYSDPLYFSRVFKRKAGVSPKQYREQIT</sequence>
<dbReference type="SUPFAM" id="SSF46689">
    <property type="entry name" value="Homeodomain-like"/>
    <property type="match status" value="2"/>
</dbReference>
<dbReference type="GO" id="GO:0043565">
    <property type="term" value="F:sequence-specific DNA binding"/>
    <property type="evidence" value="ECO:0007669"/>
    <property type="project" value="InterPro"/>
</dbReference>
<dbReference type="RefSeq" id="WP_238095891.1">
    <property type="nucleotide sequence ID" value="NZ_FUXB01000012.1"/>
</dbReference>
<keyword evidence="4" id="KW-0804">Transcription</keyword>
<proteinExistence type="predicted"/>
<dbReference type="SUPFAM" id="SSF51215">
    <property type="entry name" value="Regulatory protein AraC"/>
    <property type="match status" value="1"/>
</dbReference>
<reference evidence="7" key="1">
    <citation type="submission" date="2017-02" db="EMBL/GenBank/DDBJ databases">
        <authorList>
            <person name="Varghese N."/>
            <person name="Submissions S."/>
        </authorList>
    </citation>
    <scope>NUCLEOTIDE SEQUENCE [LARGE SCALE GENOMIC DNA]</scope>
    <source>
        <strain evidence="7">DSM 19608</strain>
    </source>
</reference>
<dbReference type="Gene3D" id="2.60.120.280">
    <property type="entry name" value="Regulatory protein AraC"/>
    <property type="match status" value="1"/>
</dbReference>
<accession>A0A1T4R682</accession>
<dbReference type="GO" id="GO:0003700">
    <property type="term" value="F:DNA-binding transcription factor activity"/>
    <property type="evidence" value="ECO:0007669"/>
    <property type="project" value="InterPro"/>
</dbReference>
<organism evidence="6 7">
    <name type="scientific">Vibrio cincinnatiensis DSM 19608</name>
    <dbReference type="NCBI Taxonomy" id="1123491"/>
    <lineage>
        <taxon>Bacteria</taxon>
        <taxon>Pseudomonadati</taxon>
        <taxon>Pseudomonadota</taxon>
        <taxon>Gammaproteobacteria</taxon>
        <taxon>Vibrionales</taxon>
        <taxon>Vibrionaceae</taxon>
        <taxon>Vibrio</taxon>
    </lineage>
</organism>
<keyword evidence="7" id="KW-1185">Reference proteome</keyword>
<dbReference type="InterPro" id="IPR037923">
    <property type="entry name" value="HTH-like"/>
</dbReference>
<protein>
    <submittedName>
        <fullName evidence="6">Transcriptional regulator, AraC family</fullName>
    </submittedName>
</protein>